<dbReference type="Proteomes" id="UP000503447">
    <property type="component" value="Chromosome"/>
</dbReference>
<keyword evidence="2" id="KW-0732">Signal</keyword>
<feature type="signal peptide" evidence="2">
    <location>
        <begin position="1"/>
        <end position="20"/>
    </location>
</feature>
<evidence type="ECO:0000256" key="2">
    <source>
        <dbReference type="SAM" id="SignalP"/>
    </source>
</evidence>
<keyword evidence="1" id="KW-1133">Transmembrane helix</keyword>
<name>A0A6M5YJP7_9BACT</name>
<keyword evidence="1" id="KW-0472">Membrane</keyword>
<feature type="transmembrane region" description="Helical" evidence="1">
    <location>
        <begin position="131"/>
        <end position="152"/>
    </location>
</feature>
<organism evidence="3 4">
    <name type="scientific">Frigoriglobus tundricola</name>
    <dbReference type="NCBI Taxonomy" id="2774151"/>
    <lineage>
        <taxon>Bacteria</taxon>
        <taxon>Pseudomonadati</taxon>
        <taxon>Planctomycetota</taxon>
        <taxon>Planctomycetia</taxon>
        <taxon>Gemmatales</taxon>
        <taxon>Gemmataceae</taxon>
        <taxon>Frigoriglobus</taxon>
    </lineage>
</organism>
<keyword evidence="1" id="KW-0812">Transmembrane</keyword>
<protein>
    <submittedName>
        <fullName evidence="3">Uncharacterized protein</fullName>
    </submittedName>
</protein>
<keyword evidence="4" id="KW-1185">Reference proteome</keyword>
<dbReference type="AlphaFoldDB" id="A0A6M5YJP7"/>
<evidence type="ECO:0000313" key="4">
    <source>
        <dbReference type="Proteomes" id="UP000503447"/>
    </source>
</evidence>
<reference evidence="4" key="1">
    <citation type="submission" date="2020-05" db="EMBL/GenBank/DDBJ databases">
        <title>Frigoriglobus tundricola gen. nov., sp. nov., a psychrotolerant cellulolytic planctomycete of the family Gemmataceae with two divergent copies of 16S rRNA gene.</title>
        <authorList>
            <person name="Kulichevskaya I.S."/>
            <person name="Ivanova A.A."/>
            <person name="Naumoff D.G."/>
            <person name="Beletsky A.V."/>
            <person name="Rijpstra W.I.C."/>
            <person name="Sinninghe Damste J.S."/>
            <person name="Mardanov A.V."/>
            <person name="Ravin N.V."/>
            <person name="Dedysh S.N."/>
        </authorList>
    </citation>
    <scope>NUCLEOTIDE SEQUENCE [LARGE SCALE GENOMIC DNA]</scope>
    <source>
        <strain evidence="4">PL17</strain>
    </source>
</reference>
<feature type="chain" id="PRO_5026824043" evidence="2">
    <location>
        <begin position="21"/>
        <end position="160"/>
    </location>
</feature>
<dbReference type="PROSITE" id="PS51257">
    <property type="entry name" value="PROKAR_LIPOPROTEIN"/>
    <property type="match status" value="1"/>
</dbReference>
<dbReference type="EMBL" id="CP053452">
    <property type="protein sequence ID" value="QJW93496.1"/>
    <property type="molecule type" value="Genomic_DNA"/>
</dbReference>
<gene>
    <name evidence="3" type="ORF">FTUN_1002</name>
</gene>
<evidence type="ECO:0000313" key="3">
    <source>
        <dbReference type="EMBL" id="QJW93496.1"/>
    </source>
</evidence>
<evidence type="ECO:0000256" key="1">
    <source>
        <dbReference type="SAM" id="Phobius"/>
    </source>
</evidence>
<proteinExistence type="predicted"/>
<dbReference type="KEGG" id="ftj:FTUN_1002"/>
<dbReference type="RefSeq" id="WP_171469671.1">
    <property type="nucleotide sequence ID" value="NZ_CP053452.2"/>
</dbReference>
<accession>A0A6M5YJP7</accession>
<sequence>MFHRVARALALLSALTGCVASPPKGPLVEYREGQAPITRRVKCEANYVLLTKDAAAARGQIAEHHIMKGERVGFRREPDGTVTAIAPGYKLALPPGAYAWEVVRASVPPWRERFWCEVRDRGIEAERVTGAVLLFTAVVVAVVGGVVLYFWLKDKTSSDS</sequence>